<evidence type="ECO:0000313" key="2">
    <source>
        <dbReference type="EMBL" id="CAB1416326.1"/>
    </source>
</evidence>
<organism evidence="2 3">
    <name type="scientific">Pleuronectes platessa</name>
    <name type="common">European plaice</name>
    <dbReference type="NCBI Taxonomy" id="8262"/>
    <lineage>
        <taxon>Eukaryota</taxon>
        <taxon>Metazoa</taxon>
        <taxon>Chordata</taxon>
        <taxon>Craniata</taxon>
        <taxon>Vertebrata</taxon>
        <taxon>Euteleostomi</taxon>
        <taxon>Actinopterygii</taxon>
        <taxon>Neopterygii</taxon>
        <taxon>Teleostei</taxon>
        <taxon>Neoteleostei</taxon>
        <taxon>Acanthomorphata</taxon>
        <taxon>Carangaria</taxon>
        <taxon>Pleuronectiformes</taxon>
        <taxon>Pleuronectoidei</taxon>
        <taxon>Pleuronectidae</taxon>
        <taxon>Pleuronectes</taxon>
    </lineage>
</organism>
<sequence>MLAQQRQDISETPRPITSDLTRATRLELEYIQKIQPATIQGLKKKNRKKKKNWKMKKKYRKRKRKKKYRKRSRNKTGRRTRGGKERTTCEGGSNTQLSVVCGTRG</sequence>
<reference evidence="2" key="1">
    <citation type="submission" date="2020-03" db="EMBL/GenBank/DDBJ databases">
        <authorList>
            <person name="Weist P."/>
        </authorList>
    </citation>
    <scope>NUCLEOTIDE SEQUENCE</scope>
</reference>
<evidence type="ECO:0000256" key="1">
    <source>
        <dbReference type="SAM" id="MobiDB-lite"/>
    </source>
</evidence>
<feature type="compositionally biased region" description="Basic residues" evidence="1">
    <location>
        <begin position="42"/>
        <end position="81"/>
    </location>
</feature>
<protein>
    <submittedName>
        <fullName evidence="2">Uncharacterized protein</fullName>
    </submittedName>
</protein>
<dbReference type="AlphaFoldDB" id="A0A9N7Y880"/>
<dbReference type="EMBL" id="CADEAL010000202">
    <property type="protein sequence ID" value="CAB1416326.1"/>
    <property type="molecule type" value="Genomic_DNA"/>
</dbReference>
<gene>
    <name evidence="2" type="ORF">PLEPLA_LOCUS4117</name>
</gene>
<proteinExistence type="predicted"/>
<accession>A0A9N7Y880</accession>
<feature type="region of interest" description="Disordered" evidence="1">
    <location>
        <begin position="39"/>
        <end position="105"/>
    </location>
</feature>
<comment type="caution">
    <text evidence="2">The sequence shown here is derived from an EMBL/GenBank/DDBJ whole genome shotgun (WGS) entry which is preliminary data.</text>
</comment>
<name>A0A9N7Y880_PLEPL</name>
<evidence type="ECO:0000313" key="3">
    <source>
        <dbReference type="Proteomes" id="UP001153269"/>
    </source>
</evidence>
<feature type="region of interest" description="Disordered" evidence="1">
    <location>
        <begin position="1"/>
        <end position="20"/>
    </location>
</feature>
<keyword evidence="3" id="KW-1185">Reference proteome</keyword>
<dbReference type="Proteomes" id="UP001153269">
    <property type="component" value="Unassembled WGS sequence"/>
</dbReference>